<feature type="transmembrane region" description="Helical" evidence="1">
    <location>
        <begin position="53"/>
        <end position="73"/>
    </location>
</feature>
<keyword evidence="1" id="KW-1133">Transmembrane helix</keyword>
<dbReference type="OrthoDB" id="2933058at2"/>
<keyword evidence="1" id="KW-0812">Transmembrane</keyword>
<evidence type="ECO:0000313" key="3">
    <source>
        <dbReference type="Proteomes" id="UP000027778"/>
    </source>
</evidence>
<dbReference type="EMBL" id="JOTM01000030">
    <property type="protein sequence ID" value="KEK22457.1"/>
    <property type="molecule type" value="Genomic_DNA"/>
</dbReference>
<name>A0A073K7P7_9BACI</name>
<comment type="caution">
    <text evidence="2">The sequence shown here is derived from an EMBL/GenBank/DDBJ whole genome shotgun (WGS) entry which is preliminary data.</text>
</comment>
<gene>
    <name evidence="2" type="ORF">BAGA_18795</name>
</gene>
<dbReference type="Proteomes" id="UP000027778">
    <property type="component" value="Unassembled WGS sequence"/>
</dbReference>
<keyword evidence="1" id="KW-0472">Membrane</keyword>
<evidence type="ECO:0000313" key="2">
    <source>
        <dbReference type="EMBL" id="KEK22457.1"/>
    </source>
</evidence>
<reference evidence="2 3" key="1">
    <citation type="submission" date="2014-06" db="EMBL/GenBank/DDBJ databases">
        <title>Draft genome sequence of Bacillus gaemokensis JCM 15801 (MCCC 1A00707).</title>
        <authorList>
            <person name="Lai Q."/>
            <person name="Liu Y."/>
            <person name="Shao Z."/>
        </authorList>
    </citation>
    <scope>NUCLEOTIDE SEQUENCE [LARGE SCALE GENOMIC DNA]</scope>
    <source>
        <strain evidence="2 3">JCM 15801</strain>
    </source>
</reference>
<keyword evidence="3" id="KW-1185">Reference proteome</keyword>
<evidence type="ECO:0000256" key="1">
    <source>
        <dbReference type="SAM" id="Phobius"/>
    </source>
</evidence>
<accession>A0A073K7P7</accession>
<protein>
    <submittedName>
        <fullName evidence="2">Uncharacterized protein</fullName>
    </submittedName>
</protein>
<organism evidence="2 3">
    <name type="scientific">Bacillus gaemokensis</name>
    <dbReference type="NCBI Taxonomy" id="574375"/>
    <lineage>
        <taxon>Bacteria</taxon>
        <taxon>Bacillati</taxon>
        <taxon>Bacillota</taxon>
        <taxon>Bacilli</taxon>
        <taxon>Bacillales</taxon>
        <taxon>Bacillaceae</taxon>
        <taxon>Bacillus</taxon>
        <taxon>Bacillus cereus group</taxon>
    </lineage>
</organism>
<dbReference type="RefSeq" id="WP_033677306.1">
    <property type="nucleotide sequence ID" value="NZ_JOTM01000030.1"/>
</dbReference>
<sequence length="108" mass="11876">MELRKTADGQSFIIEVEREKSSNTKRAMRLISMLLGIGGFLLSMVLFITIIGIIVAIPLAVTSIGLIAASLGYQRVECPNCNRKQVIKKGIGSYQCGSCKKNTLIEWK</sequence>
<feature type="transmembrane region" description="Helical" evidence="1">
    <location>
        <begin position="27"/>
        <end position="47"/>
    </location>
</feature>
<dbReference type="AlphaFoldDB" id="A0A073K7P7"/>
<proteinExistence type="predicted"/>